<protein>
    <submittedName>
        <fullName evidence="2">Uncharacterized protein</fullName>
    </submittedName>
</protein>
<evidence type="ECO:0000313" key="3">
    <source>
        <dbReference type="Proteomes" id="UP001151760"/>
    </source>
</evidence>
<reference evidence="2" key="2">
    <citation type="submission" date="2022-01" db="EMBL/GenBank/DDBJ databases">
        <authorList>
            <person name="Yamashiro T."/>
            <person name="Shiraishi A."/>
            <person name="Satake H."/>
            <person name="Nakayama K."/>
        </authorList>
    </citation>
    <scope>NUCLEOTIDE SEQUENCE</scope>
</reference>
<evidence type="ECO:0000313" key="2">
    <source>
        <dbReference type="EMBL" id="GJS84341.1"/>
    </source>
</evidence>
<dbReference type="EMBL" id="BQNB010010966">
    <property type="protein sequence ID" value="GJS84341.1"/>
    <property type="molecule type" value="Genomic_DNA"/>
</dbReference>
<evidence type="ECO:0000256" key="1">
    <source>
        <dbReference type="SAM" id="MobiDB-lite"/>
    </source>
</evidence>
<comment type="caution">
    <text evidence="2">The sequence shown here is derived from an EMBL/GenBank/DDBJ whole genome shotgun (WGS) entry which is preliminary data.</text>
</comment>
<organism evidence="2 3">
    <name type="scientific">Tanacetum coccineum</name>
    <dbReference type="NCBI Taxonomy" id="301880"/>
    <lineage>
        <taxon>Eukaryota</taxon>
        <taxon>Viridiplantae</taxon>
        <taxon>Streptophyta</taxon>
        <taxon>Embryophyta</taxon>
        <taxon>Tracheophyta</taxon>
        <taxon>Spermatophyta</taxon>
        <taxon>Magnoliopsida</taxon>
        <taxon>eudicotyledons</taxon>
        <taxon>Gunneridae</taxon>
        <taxon>Pentapetalae</taxon>
        <taxon>asterids</taxon>
        <taxon>campanulids</taxon>
        <taxon>Asterales</taxon>
        <taxon>Asteraceae</taxon>
        <taxon>Asteroideae</taxon>
        <taxon>Anthemideae</taxon>
        <taxon>Anthemidinae</taxon>
        <taxon>Tanacetum</taxon>
    </lineage>
</organism>
<gene>
    <name evidence="2" type="ORF">Tco_0750882</name>
</gene>
<keyword evidence="3" id="KW-1185">Reference proteome</keyword>
<proteinExistence type="predicted"/>
<sequence>MEGESSGVVEQWKVSQVEKLSRRVESSSGGRVEQLFTSAVLHGKDWEFSLPPFDKGWNTSICTRASSFPKHILGPPGRLVEGVGPAPSNLEGSNLVG</sequence>
<reference evidence="2" key="1">
    <citation type="journal article" date="2022" name="Int. J. Mol. Sci.">
        <title>Draft Genome of Tanacetum Coccineum: Genomic Comparison of Closely Related Tanacetum-Family Plants.</title>
        <authorList>
            <person name="Yamashiro T."/>
            <person name="Shiraishi A."/>
            <person name="Nakayama K."/>
            <person name="Satake H."/>
        </authorList>
    </citation>
    <scope>NUCLEOTIDE SEQUENCE</scope>
</reference>
<dbReference type="Proteomes" id="UP001151760">
    <property type="component" value="Unassembled WGS sequence"/>
</dbReference>
<name>A0ABQ4Z3Z2_9ASTR</name>
<feature type="region of interest" description="Disordered" evidence="1">
    <location>
        <begin position="74"/>
        <end position="97"/>
    </location>
</feature>
<accession>A0ABQ4Z3Z2</accession>